<feature type="active site" description="Nucleophile" evidence="8">
    <location>
        <position position="938"/>
    </location>
</feature>
<evidence type="ECO:0000313" key="12">
    <source>
        <dbReference type="EMBL" id="GII95316.1"/>
    </source>
</evidence>
<dbReference type="SMART" id="SM00245">
    <property type="entry name" value="TSPc"/>
    <property type="match status" value="1"/>
</dbReference>
<dbReference type="EMBL" id="BOOW01000035">
    <property type="protein sequence ID" value="GII95316.1"/>
    <property type="molecule type" value="Genomic_DNA"/>
</dbReference>
<reference evidence="12" key="1">
    <citation type="submission" date="2021-01" db="EMBL/GenBank/DDBJ databases">
        <title>Whole genome shotgun sequence of Sinosporangium siamense NBRC 109515.</title>
        <authorList>
            <person name="Komaki H."/>
            <person name="Tamura T."/>
        </authorList>
    </citation>
    <scope>NUCLEOTIDE SEQUENCE</scope>
    <source>
        <strain evidence="12">NBRC 109515</strain>
    </source>
</reference>
<keyword evidence="13" id="KW-1185">Reference proteome</keyword>
<dbReference type="SUPFAM" id="SSF52096">
    <property type="entry name" value="ClpP/crotonase"/>
    <property type="match status" value="1"/>
</dbReference>
<name>A0A919RK42_9ACTN</name>
<dbReference type="InterPro" id="IPR015943">
    <property type="entry name" value="WD40/YVTN_repeat-like_dom_sf"/>
</dbReference>
<dbReference type="InterPro" id="IPR036034">
    <property type="entry name" value="PDZ_sf"/>
</dbReference>
<dbReference type="RefSeq" id="WP_204030386.1">
    <property type="nucleotide sequence ID" value="NZ_BOOW01000035.1"/>
</dbReference>
<feature type="active site" description="Charge relay system" evidence="8">
    <location>
        <position position="996"/>
    </location>
</feature>
<dbReference type="Gene3D" id="2.130.10.10">
    <property type="entry name" value="YVTN repeat-like/Quinoprotein amine dehydrogenase"/>
    <property type="match status" value="1"/>
</dbReference>
<evidence type="ECO:0000256" key="3">
    <source>
        <dbReference type="ARBA" id="ARBA00022490"/>
    </source>
</evidence>
<dbReference type="Pfam" id="PF26550">
    <property type="entry name" value="Tricorn_2nd"/>
    <property type="match status" value="1"/>
</dbReference>
<dbReference type="Pfam" id="PF26549">
    <property type="entry name" value="Tricorn_N"/>
    <property type="match status" value="1"/>
</dbReference>
<accession>A0A919RK42</accession>
<evidence type="ECO:0000313" key="13">
    <source>
        <dbReference type="Proteomes" id="UP000606172"/>
    </source>
</evidence>
<dbReference type="InterPro" id="IPR029045">
    <property type="entry name" value="ClpP/crotonase-like_dom_sf"/>
</dbReference>
<dbReference type="InterPro" id="IPR028204">
    <property type="entry name" value="Tricorn_C1"/>
</dbReference>
<dbReference type="Proteomes" id="UP000606172">
    <property type="component" value="Unassembled WGS sequence"/>
</dbReference>
<feature type="site" description="Transition state stabilizer; via amide nitrogen" evidence="9">
    <location>
        <position position="939"/>
    </location>
</feature>
<dbReference type="SUPFAM" id="SSF50156">
    <property type="entry name" value="PDZ domain-like"/>
    <property type="match status" value="1"/>
</dbReference>
<comment type="subcellular location">
    <subcellularLocation>
        <location evidence="1 7">Cytoplasm</location>
    </subcellularLocation>
</comment>
<dbReference type="InterPro" id="IPR005151">
    <property type="entry name" value="Tail-specific_protease"/>
</dbReference>
<evidence type="ECO:0000256" key="7">
    <source>
        <dbReference type="PIRNR" id="PIRNR036421"/>
    </source>
</evidence>
<keyword evidence="3 7" id="KW-0963">Cytoplasm</keyword>
<evidence type="ECO:0000256" key="2">
    <source>
        <dbReference type="ARBA" id="ARBA00008524"/>
    </source>
</evidence>
<comment type="function">
    <text evidence="7">Degrades oligopeptides.</text>
</comment>
<dbReference type="PANTHER" id="PTHR43253">
    <property type="entry name" value="TRICORN PROTEASE HOMOLOG 2-RELATED"/>
    <property type="match status" value="1"/>
</dbReference>
<proteinExistence type="inferred from homology"/>
<evidence type="ECO:0000256" key="1">
    <source>
        <dbReference type="ARBA" id="ARBA00004496"/>
    </source>
</evidence>
<dbReference type="GO" id="GO:0008236">
    <property type="term" value="F:serine-type peptidase activity"/>
    <property type="evidence" value="ECO:0007669"/>
    <property type="project" value="UniProtKB-UniRule"/>
</dbReference>
<dbReference type="Pfam" id="PF03572">
    <property type="entry name" value="Peptidase_S41"/>
    <property type="match status" value="1"/>
</dbReference>
<dbReference type="Pfam" id="PF14685">
    <property type="entry name" value="PDZ_Tricorn"/>
    <property type="match status" value="1"/>
</dbReference>
<comment type="similarity">
    <text evidence="2 7">Belongs to the peptidase S41B family.</text>
</comment>
<evidence type="ECO:0000256" key="9">
    <source>
        <dbReference type="PIRSR" id="PIRSR036421-3"/>
    </source>
</evidence>
<dbReference type="AlphaFoldDB" id="A0A919RK42"/>
<dbReference type="Gene3D" id="3.30.750.44">
    <property type="match status" value="1"/>
</dbReference>
<dbReference type="Gene3D" id="3.90.226.10">
    <property type="entry name" value="2-enoyl-CoA Hydratase, Chain A, domain 1"/>
    <property type="match status" value="1"/>
</dbReference>
<dbReference type="Gene3D" id="2.120.10.60">
    <property type="entry name" value="Tricorn protease N-terminal domain"/>
    <property type="match status" value="1"/>
</dbReference>
<protein>
    <recommendedName>
        <fullName evidence="7">Tricorn protease homolog</fullName>
        <ecNumber evidence="7">3.4.21.-</ecNumber>
    </recommendedName>
</protein>
<evidence type="ECO:0000256" key="4">
    <source>
        <dbReference type="ARBA" id="ARBA00022670"/>
    </source>
</evidence>
<dbReference type="CDD" id="cd07562">
    <property type="entry name" value="Peptidase_S41_TRI"/>
    <property type="match status" value="1"/>
</dbReference>
<dbReference type="GO" id="GO:0006508">
    <property type="term" value="P:proteolysis"/>
    <property type="evidence" value="ECO:0007669"/>
    <property type="project" value="UniProtKB-UniRule"/>
</dbReference>
<dbReference type="PIRSF" id="PIRSF036421">
    <property type="entry name" value="Tricorn_protease"/>
    <property type="match status" value="1"/>
</dbReference>
<feature type="domain" description="Tail specific protease" evidence="11">
    <location>
        <begin position="823"/>
        <end position="1007"/>
    </location>
</feature>
<gene>
    <name evidence="12" type="primary">tri1_1</name>
    <name evidence="12" type="ORF">Ssi02_55470</name>
</gene>
<evidence type="ECO:0000256" key="5">
    <source>
        <dbReference type="ARBA" id="ARBA00022801"/>
    </source>
</evidence>
<dbReference type="GO" id="GO:0005737">
    <property type="term" value="C:cytoplasm"/>
    <property type="evidence" value="ECO:0007669"/>
    <property type="project" value="UniProtKB-SubCell"/>
</dbReference>
<feature type="active site" description="Charge relay system" evidence="8">
    <location>
        <position position="721"/>
    </location>
</feature>
<keyword evidence="6 7" id="KW-0720">Serine protease</keyword>
<keyword evidence="4 7" id="KW-0645">Protease</keyword>
<evidence type="ECO:0000256" key="6">
    <source>
        <dbReference type="ARBA" id="ARBA00022825"/>
    </source>
</evidence>
<dbReference type="EC" id="3.4.21.-" evidence="7"/>
<dbReference type="PANTHER" id="PTHR43253:SF1">
    <property type="entry name" value="TRICORN PROTEASE HOMOLOG 2-RELATED"/>
    <property type="match status" value="1"/>
</dbReference>
<evidence type="ECO:0000256" key="8">
    <source>
        <dbReference type="PIRSR" id="PIRSR036421-1"/>
    </source>
</evidence>
<evidence type="ECO:0000256" key="10">
    <source>
        <dbReference type="SAM" id="MobiDB-lite"/>
    </source>
</evidence>
<dbReference type="InterPro" id="IPR012393">
    <property type="entry name" value="Tricorn_protease"/>
</dbReference>
<dbReference type="SUPFAM" id="SSF69304">
    <property type="entry name" value="Tricorn protease N-terminal domain"/>
    <property type="match status" value="2"/>
</dbReference>
<sequence length="1057" mass="114445">MTSGSYLRFPYIHRGLLAFIAEDDVWVAPLDGGRAYRLSVDRVRVSHPRISPDGAHIAWTSWRDTDAELHIAPVDGGPARRLTYWAHHSTRLRGWHGTDTLLATSAHSQPFHFMTRAYAVPAQGGPAERLPYGPVSDLAVAGESTLLLTGAASHEPAHWKRYRGGGTGRLWLDGAPLPLDLPGQLACPMLVGDRVAFLSDHEGVGNLYSCARDGSGLTRHTAHEDFYARQAATDGTRVVYVRAGELWVLPDLSGEPEPLRVRLGGSGRGRQPHPAAKRPDDYACDVTGRASAVEVAGAVYWVPHEDGPVRALDVRRGVRARMPLVLGGPRPGDGEEESAPPGNGPVVWVSDASGEDGLEVLPEGGPPKAVAAGALGRVEEIAGAPDGSAVAVATHDGRLLLVSLPDGEVGELARSGDGVVGDLAFSPDSAWLAWSHPDQGTSRGIRLMKLADRTVVEATDGRFADSDPVFTLDGRYLAFLSRRGFDPIYDAHSFDLAFPLGYRPYLIPLQQGTPPPFGPRLGGRPVDPEDAPTVGEVAVDVDGLQERVLALPVAEGRYHGLEAVKDGLLWLRMPQRDPEPAGGGGHRRRHRYVLERFDFGKRAVEELDDEVSRYAVSGDRTRVVVLDQGDLRVMPVSGKKSDAASIDLNRIRLEIDPADRWRQAYAEAGRIMRDRFWVADMGGVDWARALDTYRPWLSRVGGPDDFADLLRELFGELGASHTYVTSGHGHGSYRFVGMLGADLVRDTDGLWRVRRVYAAETSDPHARSPLAGSGIKPGDALLAVDGHPVDPVTGPAPLLVDAADKPVELAVESGGRQFRAVVVPVIDDAALRYHAWVQDRRAHVRRLSGGRAGYLHVPDMTGGGWSQLHRDLSRELTRDTLIVDVRGNRGGNTSELVVEKLTRRIVGWTINRHTQPRSWPRDAPRGPVVVVCDEETCSDGDIIIGAVQSLKLGPVVGTRTWGGVIGFRGSHRLTDGTGITVPGYAHWSHAYGWELENRGAVPDVEVLITPRDWAAGVDTQLDTAVRLALEALAERPPAGPPDPTTRPERGRPRPHSG</sequence>
<dbReference type="Gene3D" id="2.30.42.10">
    <property type="match status" value="1"/>
</dbReference>
<feature type="region of interest" description="Disordered" evidence="10">
    <location>
        <begin position="1032"/>
        <end position="1057"/>
    </location>
</feature>
<comment type="caution">
    <text evidence="12">The sequence shown here is derived from an EMBL/GenBank/DDBJ whole genome shotgun (WGS) entry which is preliminary data.</text>
</comment>
<dbReference type="InterPro" id="IPR029414">
    <property type="entry name" value="Tricorn_PDZ"/>
</dbReference>
<evidence type="ECO:0000259" key="11">
    <source>
        <dbReference type="SMART" id="SM00245"/>
    </source>
</evidence>
<organism evidence="12 13">
    <name type="scientific">Sinosporangium siamense</name>
    <dbReference type="NCBI Taxonomy" id="1367973"/>
    <lineage>
        <taxon>Bacteria</taxon>
        <taxon>Bacillati</taxon>
        <taxon>Actinomycetota</taxon>
        <taxon>Actinomycetes</taxon>
        <taxon>Streptosporangiales</taxon>
        <taxon>Streptosporangiaceae</taxon>
        <taxon>Sinosporangium</taxon>
    </lineage>
</organism>
<keyword evidence="5 7" id="KW-0378">Hydrolase</keyword>
<dbReference type="Pfam" id="PF14684">
    <property type="entry name" value="Tricorn_C1"/>
    <property type="match status" value="1"/>
</dbReference>